<evidence type="ECO:0000256" key="5">
    <source>
        <dbReference type="ARBA" id="ARBA00023157"/>
    </source>
</evidence>
<dbReference type="PROSITE" id="PS51352">
    <property type="entry name" value="THIOREDOXIN_2"/>
    <property type="match status" value="1"/>
</dbReference>
<feature type="domain" description="Thioredoxin" evidence="10">
    <location>
        <begin position="2"/>
        <end position="88"/>
    </location>
</feature>
<comment type="caution">
    <text evidence="11">The sequence shown here is derived from an EMBL/GenBank/DDBJ whole genome shotgun (WGS) entry which is preliminary data.</text>
</comment>
<dbReference type="EC" id="1.11.1.24" evidence="1"/>
<comment type="similarity">
    <text evidence="8">Belongs to the peroxiredoxin family. BCP/PrxQ subfamily.</text>
</comment>
<evidence type="ECO:0000256" key="3">
    <source>
        <dbReference type="ARBA" id="ARBA00022862"/>
    </source>
</evidence>
<evidence type="ECO:0000259" key="10">
    <source>
        <dbReference type="PROSITE" id="PS51352"/>
    </source>
</evidence>
<dbReference type="GO" id="GO:0045454">
    <property type="term" value="P:cell redox homeostasis"/>
    <property type="evidence" value="ECO:0007669"/>
    <property type="project" value="TreeGrafter"/>
</dbReference>
<evidence type="ECO:0000256" key="9">
    <source>
        <dbReference type="ARBA" id="ARBA00049091"/>
    </source>
</evidence>
<proteinExistence type="inferred from homology"/>
<organism evidence="11">
    <name type="scientific">mine drainage metagenome</name>
    <dbReference type="NCBI Taxonomy" id="410659"/>
    <lineage>
        <taxon>unclassified sequences</taxon>
        <taxon>metagenomes</taxon>
        <taxon>ecological metagenomes</taxon>
    </lineage>
</organism>
<dbReference type="InterPro" id="IPR000866">
    <property type="entry name" value="AhpC/TSA"/>
</dbReference>
<evidence type="ECO:0000256" key="2">
    <source>
        <dbReference type="ARBA" id="ARBA00022559"/>
    </source>
</evidence>
<evidence type="ECO:0000256" key="7">
    <source>
        <dbReference type="ARBA" id="ARBA00032824"/>
    </source>
</evidence>
<reference evidence="11" key="2">
    <citation type="journal article" date="2014" name="ISME J.">
        <title>Microbial stratification in low pH oxic and suboxic macroscopic growths along an acid mine drainage.</title>
        <authorList>
            <person name="Mendez-Garcia C."/>
            <person name="Mesa V."/>
            <person name="Sprenger R.R."/>
            <person name="Richter M."/>
            <person name="Diez M.S."/>
            <person name="Solano J."/>
            <person name="Bargiela R."/>
            <person name="Golyshina O.V."/>
            <person name="Manteca A."/>
            <person name="Ramos J.L."/>
            <person name="Gallego J.R."/>
            <person name="Llorente I."/>
            <person name="Martins Dos Santos V.A."/>
            <person name="Jensen O.N."/>
            <person name="Pelaez A.I."/>
            <person name="Sanchez J."/>
            <person name="Ferrer M."/>
        </authorList>
    </citation>
    <scope>NUCLEOTIDE SEQUENCE</scope>
</reference>
<comment type="catalytic activity">
    <reaction evidence="9">
        <text>a hydroperoxide + [thioredoxin]-dithiol = an alcohol + [thioredoxin]-disulfide + H2O</text>
        <dbReference type="Rhea" id="RHEA:62620"/>
        <dbReference type="Rhea" id="RHEA-COMP:10698"/>
        <dbReference type="Rhea" id="RHEA-COMP:10700"/>
        <dbReference type="ChEBI" id="CHEBI:15377"/>
        <dbReference type="ChEBI" id="CHEBI:29950"/>
        <dbReference type="ChEBI" id="CHEBI:30879"/>
        <dbReference type="ChEBI" id="CHEBI:35924"/>
        <dbReference type="ChEBI" id="CHEBI:50058"/>
        <dbReference type="EC" id="1.11.1.24"/>
    </reaction>
</comment>
<dbReference type="InterPro" id="IPR050924">
    <property type="entry name" value="Peroxiredoxin_BCP/PrxQ"/>
</dbReference>
<evidence type="ECO:0000256" key="4">
    <source>
        <dbReference type="ARBA" id="ARBA00023002"/>
    </source>
</evidence>
<reference evidence="11" key="1">
    <citation type="submission" date="2013-08" db="EMBL/GenBank/DDBJ databases">
        <authorList>
            <person name="Mendez C."/>
            <person name="Richter M."/>
            <person name="Ferrer M."/>
            <person name="Sanchez J."/>
        </authorList>
    </citation>
    <scope>NUCLEOTIDE SEQUENCE</scope>
</reference>
<dbReference type="Pfam" id="PF00578">
    <property type="entry name" value="AhpC-TSA"/>
    <property type="match status" value="1"/>
</dbReference>
<evidence type="ECO:0000313" key="11">
    <source>
        <dbReference type="EMBL" id="EQD30200.1"/>
    </source>
</evidence>
<dbReference type="InterPro" id="IPR013766">
    <property type="entry name" value="Thioredoxin_domain"/>
</dbReference>
<dbReference type="SUPFAM" id="SSF52833">
    <property type="entry name" value="Thioredoxin-like"/>
    <property type="match status" value="1"/>
</dbReference>
<dbReference type="EMBL" id="AUZZ01010325">
    <property type="protein sequence ID" value="EQD30200.1"/>
    <property type="molecule type" value="Genomic_DNA"/>
</dbReference>
<sequence>MLAAGETAPDFTLNSQDGTPITLSQFRGRTVVLYFYPKANSLGCTIETREFQQTLPEFASHDTAVLGISVDEVGAQQRFSERCAVKFP</sequence>
<keyword evidence="5" id="KW-1015">Disulfide bond</keyword>
<keyword evidence="4" id="KW-0560">Oxidoreductase</keyword>
<dbReference type="CDD" id="cd03017">
    <property type="entry name" value="PRX_BCP"/>
    <property type="match status" value="1"/>
</dbReference>
<dbReference type="GO" id="GO:0008379">
    <property type="term" value="F:thioredoxin peroxidase activity"/>
    <property type="evidence" value="ECO:0007669"/>
    <property type="project" value="TreeGrafter"/>
</dbReference>
<gene>
    <name evidence="11" type="ORF">B2A_14242</name>
</gene>
<feature type="non-terminal residue" evidence="11">
    <location>
        <position position="88"/>
    </location>
</feature>
<accession>T0ZK53</accession>
<dbReference type="PANTHER" id="PTHR42801:SF4">
    <property type="entry name" value="AHPC_TSA FAMILY PROTEIN"/>
    <property type="match status" value="1"/>
</dbReference>
<keyword evidence="2" id="KW-0575">Peroxidase</keyword>
<evidence type="ECO:0000256" key="8">
    <source>
        <dbReference type="ARBA" id="ARBA00038489"/>
    </source>
</evidence>
<dbReference type="GO" id="GO:0005737">
    <property type="term" value="C:cytoplasm"/>
    <property type="evidence" value="ECO:0007669"/>
    <property type="project" value="TreeGrafter"/>
</dbReference>
<evidence type="ECO:0000256" key="6">
    <source>
        <dbReference type="ARBA" id="ARBA00023284"/>
    </source>
</evidence>
<dbReference type="InterPro" id="IPR036249">
    <property type="entry name" value="Thioredoxin-like_sf"/>
</dbReference>
<dbReference type="GO" id="GO:0034599">
    <property type="term" value="P:cellular response to oxidative stress"/>
    <property type="evidence" value="ECO:0007669"/>
    <property type="project" value="TreeGrafter"/>
</dbReference>
<evidence type="ECO:0000256" key="1">
    <source>
        <dbReference type="ARBA" id="ARBA00013017"/>
    </source>
</evidence>
<dbReference type="PANTHER" id="PTHR42801">
    <property type="entry name" value="THIOREDOXIN-DEPENDENT PEROXIDE REDUCTASE"/>
    <property type="match status" value="1"/>
</dbReference>
<dbReference type="AlphaFoldDB" id="T0ZK53"/>
<name>T0ZK53_9ZZZZ</name>
<protein>
    <recommendedName>
        <fullName evidence="1">thioredoxin-dependent peroxiredoxin</fullName>
        <ecNumber evidence="1">1.11.1.24</ecNumber>
    </recommendedName>
    <alternativeName>
        <fullName evidence="7">Thioredoxin peroxidase</fullName>
    </alternativeName>
</protein>
<keyword evidence="3" id="KW-0049">Antioxidant</keyword>
<keyword evidence="6" id="KW-0676">Redox-active center</keyword>
<dbReference type="Gene3D" id="3.40.30.10">
    <property type="entry name" value="Glutaredoxin"/>
    <property type="match status" value="1"/>
</dbReference>